<dbReference type="EMBL" id="JAFCJH010000002">
    <property type="protein sequence ID" value="MBR0794485.1"/>
    <property type="molecule type" value="Genomic_DNA"/>
</dbReference>
<feature type="transmembrane region" description="Helical" evidence="2">
    <location>
        <begin position="47"/>
        <end position="68"/>
    </location>
</feature>
<evidence type="ECO:0000256" key="1">
    <source>
        <dbReference type="SAM" id="MobiDB-lite"/>
    </source>
</evidence>
<evidence type="ECO:0000256" key="2">
    <source>
        <dbReference type="SAM" id="Phobius"/>
    </source>
</evidence>
<sequence length="181" mass="19402">MLGYLFGFNARIGRVPFALATFALGVGFVMLVYGVTGTPPGNGRMDVLLAQATNSDLILVSFFAALAINFMLQSMRVRDIGWDPASVMVCWIALVAVDKVAAGKFPDYALTYQHTGTTIGALANLAWMLALLAWPSSGSSKEPQPYDQGSTSEGYWRKAPEPTGNTSRISRVANGDFGGRK</sequence>
<name>A0ABS5FCH5_9BRAD</name>
<feature type="transmembrane region" description="Helical" evidence="2">
    <location>
        <begin position="12"/>
        <end position="35"/>
    </location>
</feature>
<keyword evidence="2" id="KW-0472">Membrane</keyword>
<dbReference type="Pfam" id="PF05656">
    <property type="entry name" value="DUF805"/>
    <property type="match status" value="1"/>
</dbReference>
<dbReference type="RefSeq" id="WP_212394302.1">
    <property type="nucleotide sequence ID" value="NZ_JAFCJH010000002.1"/>
</dbReference>
<feature type="region of interest" description="Disordered" evidence="1">
    <location>
        <begin position="137"/>
        <end position="181"/>
    </location>
</feature>
<evidence type="ECO:0000313" key="4">
    <source>
        <dbReference type="Proteomes" id="UP001315278"/>
    </source>
</evidence>
<keyword evidence="4" id="KW-1185">Reference proteome</keyword>
<gene>
    <name evidence="3" type="ORF">JQ615_03680</name>
</gene>
<reference evidence="4" key="1">
    <citation type="journal article" date="2021" name="ISME J.">
        <title>Evolutionary origin and ecological implication of a unique nif island in free-living Bradyrhizobium lineages.</title>
        <authorList>
            <person name="Tao J."/>
        </authorList>
    </citation>
    <scope>NUCLEOTIDE SEQUENCE [LARGE SCALE GENOMIC DNA]</scope>
    <source>
        <strain evidence="4">SZCCT0434</strain>
    </source>
</reference>
<protein>
    <recommendedName>
        <fullName evidence="5">DUF805 domain-containing protein</fullName>
    </recommendedName>
</protein>
<evidence type="ECO:0000313" key="3">
    <source>
        <dbReference type="EMBL" id="MBR0794485.1"/>
    </source>
</evidence>
<feature type="compositionally biased region" description="Polar residues" evidence="1">
    <location>
        <begin position="137"/>
        <end position="153"/>
    </location>
</feature>
<accession>A0ABS5FCH5</accession>
<comment type="caution">
    <text evidence="3">The sequence shown here is derived from an EMBL/GenBank/DDBJ whole genome shotgun (WGS) entry which is preliminary data.</text>
</comment>
<dbReference type="Proteomes" id="UP001315278">
    <property type="component" value="Unassembled WGS sequence"/>
</dbReference>
<proteinExistence type="predicted"/>
<evidence type="ECO:0008006" key="5">
    <source>
        <dbReference type="Google" id="ProtNLM"/>
    </source>
</evidence>
<keyword evidence="2" id="KW-1133">Transmembrane helix</keyword>
<organism evidence="3 4">
    <name type="scientific">Bradyrhizobium jicamae</name>
    <dbReference type="NCBI Taxonomy" id="280332"/>
    <lineage>
        <taxon>Bacteria</taxon>
        <taxon>Pseudomonadati</taxon>
        <taxon>Pseudomonadota</taxon>
        <taxon>Alphaproteobacteria</taxon>
        <taxon>Hyphomicrobiales</taxon>
        <taxon>Nitrobacteraceae</taxon>
        <taxon>Bradyrhizobium</taxon>
    </lineage>
</organism>
<keyword evidence="2" id="KW-0812">Transmembrane</keyword>
<dbReference type="InterPro" id="IPR008523">
    <property type="entry name" value="DUF805"/>
</dbReference>